<dbReference type="InterPro" id="IPR053140">
    <property type="entry name" value="GDSL_Rv0518-like"/>
</dbReference>
<organism evidence="2 3">
    <name type="scientific">Streptomyces pluripotens</name>
    <dbReference type="NCBI Taxonomy" id="1355015"/>
    <lineage>
        <taxon>Bacteria</taxon>
        <taxon>Bacillati</taxon>
        <taxon>Actinomycetota</taxon>
        <taxon>Actinomycetes</taxon>
        <taxon>Kitasatosporales</taxon>
        <taxon>Streptomycetaceae</taxon>
        <taxon>Streptomyces</taxon>
    </lineage>
</organism>
<dbReference type="AlphaFoldDB" id="A0A221NXG4"/>
<evidence type="ECO:0000313" key="2">
    <source>
        <dbReference type="EMBL" id="ASN24671.1"/>
    </source>
</evidence>
<keyword evidence="3" id="KW-1185">Reference proteome</keyword>
<feature type="domain" description="SGNH hydrolase-type esterase" evidence="1">
    <location>
        <begin position="226"/>
        <end position="420"/>
    </location>
</feature>
<evidence type="ECO:0000259" key="1">
    <source>
        <dbReference type="Pfam" id="PF13472"/>
    </source>
</evidence>
<keyword evidence="2" id="KW-0378">Hydrolase</keyword>
<dbReference type="Proteomes" id="UP000031501">
    <property type="component" value="Chromosome"/>
</dbReference>
<name>A0A221NXG4_9ACTN</name>
<dbReference type="Pfam" id="PF13472">
    <property type="entry name" value="Lipase_GDSL_2"/>
    <property type="match status" value="1"/>
</dbReference>
<dbReference type="KEGG" id="splu:LK06_011075"/>
<dbReference type="SUPFAM" id="SSF52266">
    <property type="entry name" value="SGNH hydrolase"/>
    <property type="match status" value="1"/>
</dbReference>
<dbReference type="PANTHER" id="PTHR43784">
    <property type="entry name" value="GDSL-LIKE LIPASE/ACYLHYDROLASE, PUTATIVE (AFU_ORTHOLOGUE AFUA_2G00820)-RELATED"/>
    <property type="match status" value="1"/>
</dbReference>
<dbReference type="RefSeq" id="WP_052270335.1">
    <property type="nucleotide sequence ID" value="NZ_CP021080.1"/>
</dbReference>
<dbReference type="Gene3D" id="3.40.50.1110">
    <property type="entry name" value="SGNH hydrolase"/>
    <property type="match status" value="1"/>
</dbReference>
<dbReference type="InterPro" id="IPR036514">
    <property type="entry name" value="SGNH_hydro_sf"/>
</dbReference>
<protein>
    <submittedName>
        <fullName evidence="2">SGNH hydrolase</fullName>
    </submittedName>
</protein>
<proteinExistence type="predicted"/>
<dbReference type="STRING" id="1355015.LK06_011075"/>
<gene>
    <name evidence="2" type="ORF">LK07_12195</name>
</gene>
<dbReference type="GO" id="GO:0016787">
    <property type="term" value="F:hydrolase activity"/>
    <property type="evidence" value="ECO:0007669"/>
    <property type="project" value="UniProtKB-KW"/>
</dbReference>
<evidence type="ECO:0000313" key="3">
    <source>
        <dbReference type="Proteomes" id="UP000031501"/>
    </source>
</evidence>
<sequence length="449" mass="47216">MAKHHGRAVLGTLVALVVALSAAVYVTVATTGGTRRIRMGSHPRHDSSAAGTWVGAWAAAPVGGEPGTEANGMAGHSVRNVVHASAGGKSARITLSNLYGRSPLTITHASLALPAGDGTASAGAATMRRLTFAGSTTVIIPAGAQAVSDAVRLTIPHDSGVLVTTYSPTPSGPVTYHPRAQQVSYIAVGDHTEDTTGAPYTRQTPYWRYVTGLDVLGEEADGTVVAFGDSITDGITSTVNENHRWPDFFADRLRGALEDGRHLPRYSVVNEGISGNRLLTDGRGRPARNQSGLGRFGRDVLSRAGVEVVVIDLGINDILRGPEPAAPDGITAGLRALVRRAHARGLKAIGATLTPFRGHHGFTPAREAVRQRVNAQIRAGHVYDAVVDFDRALRDPHDPRRLRPAYDSGDHLHPNDPGYRTMAAAFDLRVLKDGGQVEPLPGAPGILAA</sequence>
<dbReference type="CDD" id="cd01830">
    <property type="entry name" value="XynE_like"/>
    <property type="match status" value="1"/>
</dbReference>
<dbReference type="EMBL" id="CP022433">
    <property type="protein sequence ID" value="ASN24671.1"/>
    <property type="molecule type" value="Genomic_DNA"/>
</dbReference>
<dbReference type="OrthoDB" id="1828825at2"/>
<reference evidence="2 3" key="1">
    <citation type="submission" date="2017-07" db="EMBL/GenBank/DDBJ databases">
        <title>Genome sequence of Streptomyces pluripotens MUSC 137T.</title>
        <authorList>
            <person name="Ser H.-L."/>
            <person name="Lee L.-H."/>
        </authorList>
    </citation>
    <scope>NUCLEOTIDE SEQUENCE [LARGE SCALE GENOMIC DNA]</scope>
    <source>
        <strain evidence="2 3">MUSC 137</strain>
    </source>
</reference>
<accession>A0A221NXG4</accession>
<dbReference type="InterPro" id="IPR013830">
    <property type="entry name" value="SGNH_hydro"/>
</dbReference>
<dbReference type="PANTHER" id="PTHR43784:SF2">
    <property type="entry name" value="GDSL-LIKE LIPASE_ACYLHYDROLASE, PUTATIVE (AFU_ORTHOLOGUE AFUA_2G00820)-RELATED"/>
    <property type="match status" value="1"/>
</dbReference>